<sequence>MCSNSGRTARDDEVRQARLYLQSFDRTGFDYIFAPSHSALPAHSHLTANSAPQVSTVQQETLSLSNSFSRPPNLAKPKHSQSCKLHTSGDSDAILPGSTSSLGVRHDYRLHFLGLPVEISEIIYRFLFQGSKLYVFKGQMARIDRVNELAVYGMLSDVDTSILNTCKFIREEAIPILNTQTQLIIFDEFGRHDPLARLPCDLLRAVTTISVNLNTFVHINRDRLPALTRVRLLALHNFDHTFIEVVDQVVQTPKNIVPGLLWRVSDWRWKFKQFARLAQEEAFTIDVLLIMVIGRQKQPNLAAALIIIRLDLITRRCVEWKGVIGDKEVPIINKRRAELDWAAYGGTETNVRFYLST</sequence>
<reference evidence="1 2" key="1">
    <citation type="submission" date="2023-08" db="EMBL/GenBank/DDBJ databases">
        <title>Black Yeasts Isolated from many extreme environments.</title>
        <authorList>
            <person name="Coleine C."/>
            <person name="Stajich J.E."/>
            <person name="Selbmann L."/>
        </authorList>
    </citation>
    <scope>NUCLEOTIDE SEQUENCE [LARGE SCALE GENOMIC DNA]</scope>
    <source>
        <strain evidence="1 2">CCFEE 5792</strain>
    </source>
</reference>
<dbReference type="Proteomes" id="UP001358417">
    <property type="component" value="Unassembled WGS sequence"/>
</dbReference>
<dbReference type="RefSeq" id="XP_064701669.1">
    <property type="nucleotide sequence ID" value="XM_064852072.1"/>
</dbReference>
<accession>A0AAV9N097</accession>
<dbReference type="GeneID" id="89976690"/>
<evidence type="ECO:0000313" key="1">
    <source>
        <dbReference type="EMBL" id="KAK5046070.1"/>
    </source>
</evidence>
<organism evidence="1 2">
    <name type="scientific">Exophiala bonariae</name>
    <dbReference type="NCBI Taxonomy" id="1690606"/>
    <lineage>
        <taxon>Eukaryota</taxon>
        <taxon>Fungi</taxon>
        <taxon>Dikarya</taxon>
        <taxon>Ascomycota</taxon>
        <taxon>Pezizomycotina</taxon>
        <taxon>Eurotiomycetes</taxon>
        <taxon>Chaetothyriomycetidae</taxon>
        <taxon>Chaetothyriales</taxon>
        <taxon>Herpotrichiellaceae</taxon>
        <taxon>Exophiala</taxon>
    </lineage>
</organism>
<dbReference type="AlphaFoldDB" id="A0AAV9N097"/>
<protein>
    <submittedName>
        <fullName evidence="1">Uncharacterized protein</fullName>
    </submittedName>
</protein>
<evidence type="ECO:0000313" key="2">
    <source>
        <dbReference type="Proteomes" id="UP001358417"/>
    </source>
</evidence>
<proteinExistence type="predicted"/>
<comment type="caution">
    <text evidence="1">The sequence shown here is derived from an EMBL/GenBank/DDBJ whole genome shotgun (WGS) entry which is preliminary data.</text>
</comment>
<dbReference type="EMBL" id="JAVRRD010000032">
    <property type="protein sequence ID" value="KAK5046070.1"/>
    <property type="molecule type" value="Genomic_DNA"/>
</dbReference>
<keyword evidence="2" id="KW-1185">Reference proteome</keyword>
<gene>
    <name evidence="1" type="ORF">LTR84_008527</name>
</gene>
<name>A0AAV9N097_9EURO</name>